<dbReference type="AlphaFoldDB" id="A0A1F7RRD4"/>
<sequence>MRALILKTSSYLLLYCLKASAAVVAPALVILRLVEMLLGRASKPHQVAVTDKILSIHGLDENQDELILLSPMKVILALWWVHRMNGNMVLNFDKENYNALSMV</sequence>
<keyword evidence="1" id="KW-0472">Membrane</keyword>
<name>A0A1F7RRD4_9BACT</name>
<evidence type="ECO:0000256" key="1">
    <source>
        <dbReference type="SAM" id="Phobius"/>
    </source>
</evidence>
<comment type="caution">
    <text evidence="2">The sequence shown here is derived from an EMBL/GenBank/DDBJ whole genome shotgun (WGS) entry which is preliminary data.</text>
</comment>
<proteinExistence type="predicted"/>
<organism evidence="2 3">
    <name type="scientific">Candidatus Schekmanbacteria bacterium RBG_16_38_10</name>
    <dbReference type="NCBI Taxonomy" id="1817879"/>
    <lineage>
        <taxon>Bacteria</taxon>
        <taxon>Candidatus Schekmaniibacteriota</taxon>
    </lineage>
</organism>
<keyword evidence="1" id="KW-0812">Transmembrane</keyword>
<gene>
    <name evidence="2" type="ORF">A2W05_08775</name>
</gene>
<evidence type="ECO:0000313" key="2">
    <source>
        <dbReference type="EMBL" id="OGL43698.1"/>
    </source>
</evidence>
<protein>
    <submittedName>
        <fullName evidence="2">Uncharacterized protein</fullName>
    </submittedName>
</protein>
<accession>A0A1F7RRD4</accession>
<reference evidence="2 3" key="1">
    <citation type="journal article" date="2016" name="Nat. Commun.">
        <title>Thousands of microbial genomes shed light on interconnected biogeochemical processes in an aquifer system.</title>
        <authorList>
            <person name="Anantharaman K."/>
            <person name="Brown C.T."/>
            <person name="Hug L.A."/>
            <person name="Sharon I."/>
            <person name="Castelle C.J."/>
            <person name="Probst A.J."/>
            <person name="Thomas B.C."/>
            <person name="Singh A."/>
            <person name="Wilkins M.J."/>
            <person name="Karaoz U."/>
            <person name="Brodie E.L."/>
            <person name="Williams K.H."/>
            <person name="Hubbard S.S."/>
            <person name="Banfield J.F."/>
        </authorList>
    </citation>
    <scope>NUCLEOTIDE SEQUENCE [LARGE SCALE GENOMIC DNA]</scope>
</reference>
<feature type="transmembrane region" description="Helical" evidence="1">
    <location>
        <begin position="12"/>
        <end position="34"/>
    </location>
</feature>
<dbReference type="Proteomes" id="UP000178797">
    <property type="component" value="Unassembled WGS sequence"/>
</dbReference>
<evidence type="ECO:0000313" key="3">
    <source>
        <dbReference type="Proteomes" id="UP000178797"/>
    </source>
</evidence>
<dbReference type="EMBL" id="MGDE01000213">
    <property type="protein sequence ID" value="OGL43698.1"/>
    <property type="molecule type" value="Genomic_DNA"/>
</dbReference>
<keyword evidence="1" id="KW-1133">Transmembrane helix</keyword>